<name>A0A6C0ERJ2_9ZZZZ</name>
<evidence type="ECO:0000313" key="1">
    <source>
        <dbReference type="EMBL" id="QHT31342.1"/>
    </source>
</evidence>
<dbReference type="AlphaFoldDB" id="A0A6C0ERJ2"/>
<dbReference type="EMBL" id="MN738918">
    <property type="protein sequence ID" value="QHT31342.1"/>
    <property type="molecule type" value="Genomic_DNA"/>
</dbReference>
<sequence length="81" mass="9348">MTGNNLCVSCPHCFAFIIITEINCAIFRHAIYKHNGEQIDPHSSKEICDDLKNKDLIYGCGKPFKLILKDDEYFCEICEYI</sequence>
<protein>
    <submittedName>
        <fullName evidence="1">Uncharacterized protein</fullName>
    </submittedName>
</protein>
<reference evidence="1" key="1">
    <citation type="journal article" date="2020" name="Nature">
        <title>Giant virus diversity and host interactions through global metagenomics.</title>
        <authorList>
            <person name="Schulz F."/>
            <person name="Roux S."/>
            <person name="Paez-Espino D."/>
            <person name="Jungbluth S."/>
            <person name="Walsh D.A."/>
            <person name="Denef V.J."/>
            <person name="McMahon K.D."/>
            <person name="Konstantinidis K.T."/>
            <person name="Eloe-Fadrosh E.A."/>
            <person name="Kyrpides N.C."/>
            <person name="Woyke T."/>
        </authorList>
    </citation>
    <scope>NUCLEOTIDE SEQUENCE</scope>
    <source>
        <strain evidence="1">GVMAG-M-3300009155-2</strain>
    </source>
</reference>
<proteinExistence type="predicted"/>
<organism evidence="1">
    <name type="scientific">viral metagenome</name>
    <dbReference type="NCBI Taxonomy" id="1070528"/>
    <lineage>
        <taxon>unclassified sequences</taxon>
        <taxon>metagenomes</taxon>
        <taxon>organismal metagenomes</taxon>
    </lineage>
</organism>
<accession>A0A6C0ERJ2</accession>